<reference evidence="2 3" key="1">
    <citation type="journal article" date="2005" name="Nature">
        <title>The genome of the social amoeba Dictyostelium discoideum.</title>
        <authorList>
            <consortium name="The Dictyostelium discoideum Sequencing Consortium"/>
            <person name="Eichinger L."/>
            <person name="Pachebat J.A."/>
            <person name="Glockner G."/>
            <person name="Rajandream M.A."/>
            <person name="Sucgang R."/>
            <person name="Berriman M."/>
            <person name="Song J."/>
            <person name="Olsen R."/>
            <person name="Szafranski K."/>
            <person name="Xu Q."/>
            <person name="Tunggal B."/>
            <person name="Kummerfeld S."/>
            <person name="Madera M."/>
            <person name="Konfortov B.A."/>
            <person name="Rivero F."/>
            <person name="Bankier A.T."/>
            <person name="Lehmann R."/>
            <person name="Hamlin N."/>
            <person name="Davies R."/>
            <person name="Gaudet P."/>
            <person name="Fey P."/>
            <person name="Pilcher K."/>
            <person name="Chen G."/>
            <person name="Saunders D."/>
            <person name="Sodergren E."/>
            <person name="Davis P."/>
            <person name="Kerhornou A."/>
            <person name="Nie X."/>
            <person name="Hall N."/>
            <person name="Anjard C."/>
            <person name="Hemphill L."/>
            <person name="Bason N."/>
            <person name="Farbrother P."/>
            <person name="Desany B."/>
            <person name="Just E."/>
            <person name="Morio T."/>
            <person name="Rost R."/>
            <person name="Churcher C."/>
            <person name="Cooper J."/>
            <person name="Haydock S."/>
            <person name="van Driessche N."/>
            <person name="Cronin A."/>
            <person name="Goodhead I."/>
            <person name="Muzny D."/>
            <person name="Mourier T."/>
            <person name="Pain A."/>
            <person name="Lu M."/>
            <person name="Harper D."/>
            <person name="Lindsay R."/>
            <person name="Hauser H."/>
            <person name="James K."/>
            <person name="Quiles M."/>
            <person name="Madan Babu M."/>
            <person name="Saito T."/>
            <person name="Buchrieser C."/>
            <person name="Wardroper A."/>
            <person name="Felder M."/>
            <person name="Thangavelu M."/>
            <person name="Johnson D."/>
            <person name="Knights A."/>
            <person name="Loulseged H."/>
            <person name="Mungall K."/>
            <person name="Oliver K."/>
            <person name="Price C."/>
            <person name="Quail M.A."/>
            <person name="Urushihara H."/>
            <person name="Hernandez J."/>
            <person name="Rabbinowitsch E."/>
            <person name="Steffen D."/>
            <person name="Sanders M."/>
            <person name="Ma J."/>
            <person name="Kohara Y."/>
            <person name="Sharp S."/>
            <person name="Simmonds M."/>
            <person name="Spiegler S."/>
            <person name="Tivey A."/>
            <person name="Sugano S."/>
            <person name="White B."/>
            <person name="Walker D."/>
            <person name="Woodward J."/>
            <person name="Winckler T."/>
            <person name="Tanaka Y."/>
            <person name="Shaulsky G."/>
            <person name="Schleicher M."/>
            <person name="Weinstock G."/>
            <person name="Rosenthal A."/>
            <person name="Cox E.C."/>
            <person name="Chisholm R.L."/>
            <person name="Gibbs R."/>
            <person name="Loomis W.F."/>
            <person name="Platzer M."/>
            <person name="Kay R.R."/>
            <person name="Williams J."/>
            <person name="Dear P.H."/>
            <person name="Noegel A.A."/>
            <person name="Barrell B."/>
            <person name="Kuspa A."/>
        </authorList>
    </citation>
    <scope>NUCLEOTIDE SEQUENCE [LARGE SCALE GENOMIC DNA]</scope>
    <source>
        <strain evidence="2 3">AX4</strain>
    </source>
</reference>
<dbReference type="InParanoid" id="Q54UE4"/>
<evidence type="ECO:0000259" key="1">
    <source>
        <dbReference type="Pfam" id="PF05726"/>
    </source>
</evidence>
<dbReference type="PaxDb" id="44689-DDB0204030"/>
<gene>
    <name evidence="2" type="ORF">DDB_G0281125</name>
</gene>
<organism evidence="2 3">
    <name type="scientific">Dictyostelium discoideum</name>
    <name type="common">Social amoeba</name>
    <dbReference type="NCBI Taxonomy" id="44689"/>
    <lineage>
        <taxon>Eukaryota</taxon>
        <taxon>Amoebozoa</taxon>
        <taxon>Evosea</taxon>
        <taxon>Eumycetozoa</taxon>
        <taxon>Dictyostelia</taxon>
        <taxon>Dictyosteliales</taxon>
        <taxon>Dictyosteliaceae</taxon>
        <taxon>Dictyostelium</taxon>
    </lineage>
</organism>
<dbReference type="Gene3D" id="2.60.120.10">
    <property type="entry name" value="Jelly Rolls"/>
    <property type="match status" value="2"/>
</dbReference>
<protein>
    <recommendedName>
        <fullName evidence="1">Pirin C-terminal domain-containing protein</fullName>
    </recommendedName>
</protein>
<dbReference type="PANTHER" id="PTHR13903:SF8">
    <property type="entry name" value="PIRIN"/>
    <property type="match status" value="1"/>
</dbReference>
<dbReference type="InterPro" id="IPR014710">
    <property type="entry name" value="RmlC-like_jellyroll"/>
</dbReference>
<sequence length="46" mass="5489">MVENGVRFLFLSAKLLHEPIVQHGPFVMNTQKEIQQAFYDYQMSRF</sequence>
<dbReference type="PANTHER" id="PTHR13903">
    <property type="entry name" value="PIRIN-RELATED"/>
    <property type="match status" value="1"/>
</dbReference>
<dbReference type="Proteomes" id="UP000002195">
    <property type="component" value="Unassembled WGS sequence"/>
</dbReference>
<dbReference type="InterPro" id="IPR011051">
    <property type="entry name" value="RmlC_Cupin_sf"/>
</dbReference>
<name>Q54UE4_DICDI</name>
<dbReference type="HOGENOM" id="CLU_3192443_0_0_1"/>
<dbReference type="EMBL" id="AAFI02000040">
    <property type="protein sequence ID" value="EAL66859.1"/>
    <property type="molecule type" value="Genomic_DNA"/>
</dbReference>
<dbReference type="Pfam" id="PF05726">
    <property type="entry name" value="Pirin_C"/>
    <property type="match status" value="1"/>
</dbReference>
<dbReference type="SUPFAM" id="SSF51182">
    <property type="entry name" value="RmlC-like cupins"/>
    <property type="match status" value="1"/>
</dbReference>
<dbReference type="InterPro" id="IPR012093">
    <property type="entry name" value="Pirin"/>
</dbReference>
<feature type="domain" description="Pirin C-terminal" evidence="1">
    <location>
        <begin position="3"/>
        <end position="46"/>
    </location>
</feature>
<dbReference type="AlphaFoldDB" id="Q54UE4"/>
<keyword evidence="3" id="KW-1185">Reference proteome</keyword>
<evidence type="ECO:0000313" key="2">
    <source>
        <dbReference type="EMBL" id="EAL66859.1"/>
    </source>
</evidence>
<dbReference type="RefSeq" id="XP_640832.1">
    <property type="nucleotide sequence ID" value="XM_635740.1"/>
</dbReference>
<evidence type="ECO:0000313" key="3">
    <source>
        <dbReference type="Proteomes" id="UP000002195"/>
    </source>
</evidence>
<dbReference type="KEGG" id="ddi:DDB_G0281125"/>
<comment type="caution">
    <text evidence="2">The sequence shown here is derived from an EMBL/GenBank/DDBJ whole genome shotgun (WGS) entry which is preliminary data.</text>
</comment>
<proteinExistence type="predicted"/>
<dbReference type="SMR" id="Q54UE4"/>
<dbReference type="GeneID" id="8622887"/>
<dbReference type="VEuPathDB" id="AmoebaDB:DDB_G0281125"/>
<accession>Q54UE4</accession>
<dbReference type="InterPro" id="IPR008778">
    <property type="entry name" value="Pirin_C_dom"/>
</dbReference>